<dbReference type="GO" id="GO:0006974">
    <property type="term" value="P:DNA damage response"/>
    <property type="evidence" value="ECO:0007669"/>
    <property type="project" value="UniProtKB-KW"/>
</dbReference>
<dbReference type="PROSITE" id="PS50294">
    <property type="entry name" value="WD_REPEATS_REGION"/>
    <property type="match status" value="1"/>
</dbReference>
<feature type="repeat" description="WD" evidence="6">
    <location>
        <begin position="445"/>
        <end position="478"/>
    </location>
</feature>
<evidence type="ECO:0000256" key="7">
    <source>
        <dbReference type="SAM" id="MobiDB-lite"/>
    </source>
</evidence>
<evidence type="ECO:0008006" key="9">
    <source>
        <dbReference type="Google" id="ProtNLM"/>
    </source>
</evidence>
<evidence type="ECO:0000256" key="5">
    <source>
        <dbReference type="ARBA" id="ARBA00023125"/>
    </source>
</evidence>
<evidence type="ECO:0000313" key="8">
    <source>
        <dbReference type="EMBL" id="CAE0507628.1"/>
    </source>
</evidence>
<name>A0A7S3RAJ2_DUNTE</name>
<dbReference type="PANTHER" id="PTHR14773">
    <property type="entry name" value="WD REPEAT-CONTAINING PROTEIN 76"/>
    <property type="match status" value="1"/>
</dbReference>
<dbReference type="InterPro" id="IPR001680">
    <property type="entry name" value="WD40_rpt"/>
</dbReference>
<feature type="region of interest" description="Disordered" evidence="7">
    <location>
        <begin position="1"/>
        <end position="29"/>
    </location>
</feature>
<feature type="compositionally biased region" description="Low complexity" evidence="7">
    <location>
        <begin position="522"/>
        <end position="538"/>
    </location>
</feature>
<accession>A0A7S3RAJ2</accession>
<feature type="compositionally biased region" description="Polar residues" evidence="7">
    <location>
        <begin position="482"/>
        <end position="496"/>
    </location>
</feature>
<feature type="repeat" description="WD" evidence="6">
    <location>
        <begin position="395"/>
        <end position="430"/>
    </location>
</feature>
<feature type="region of interest" description="Disordered" evidence="7">
    <location>
        <begin position="104"/>
        <end position="134"/>
    </location>
</feature>
<feature type="region of interest" description="Disordered" evidence="7">
    <location>
        <begin position="522"/>
        <end position="580"/>
    </location>
</feature>
<dbReference type="PANTHER" id="PTHR14773:SF0">
    <property type="entry name" value="WD REPEAT-CONTAINING PROTEIN 76"/>
    <property type="match status" value="1"/>
</dbReference>
<protein>
    <recommendedName>
        <fullName evidence="9">DNA damage-binding protein CMR1</fullName>
    </recommendedName>
</protein>
<feature type="region of interest" description="Disordered" evidence="7">
    <location>
        <begin position="34"/>
        <end position="53"/>
    </location>
</feature>
<evidence type="ECO:0000256" key="4">
    <source>
        <dbReference type="ARBA" id="ARBA00022763"/>
    </source>
</evidence>
<feature type="compositionally biased region" description="Low complexity" evidence="7">
    <location>
        <begin position="557"/>
        <end position="570"/>
    </location>
</feature>
<dbReference type="AlphaFoldDB" id="A0A7S3RAJ2"/>
<keyword evidence="4" id="KW-0227">DNA damage</keyword>
<feature type="region of interest" description="Disordered" evidence="7">
    <location>
        <begin position="482"/>
        <end position="509"/>
    </location>
</feature>
<feature type="compositionally biased region" description="Basic and acidic residues" evidence="7">
    <location>
        <begin position="35"/>
        <end position="47"/>
    </location>
</feature>
<evidence type="ECO:0000256" key="2">
    <source>
        <dbReference type="ARBA" id="ARBA00022574"/>
    </source>
</evidence>
<organism evidence="8">
    <name type="scientific">Dunaliella tertiolecta</name>
    <name type="common">Green alga</name>
    <dbReference type="NCBI Taxonomy" id="3047"/>
    <lineage>
        <taxon>Eukaryota</taxon>
        <taxon>Viridiplantae</taxon>
        <taxon>Chlorophyta</taxon>
        <taxon>core chlorophytes</taxon>
        <taxon>Chlorophyceae</taxon>
        <taxon>CS clade</taxon>
        <taxon>Chlamydomonadales</taxon>
        <taxon>Dunaliellaceae</taxon>
        <taxon>Dunaliella</taxon>
    </lineage>
</organism>
<dbReference type="InterPro" id="IPR019775">
    <property type="entry name" value="WD40_repeat_CS"/>
</dbReference>
<evidence type="ECO:0000256" key="6">
    <source>
        <dbReference type="PROSITE-ProRule" id="PRU00221"/>
    </source>
</evidence>
<dbReference type="InterPro" id="IPR050853">
    <property type="entry name" value="WD_repeat_DNA-damage-binding"/>
</dbReference>
<dbReference type="InterPro" id="IPR015943">
    <property type="entry name" value="WD40/YVTN_repeat-like_dom_sf"/>
</dbReference>
<sequence>MPGRKRPASDDAGACVAPPQERTTTVRRSSARINIKNEPRSNTDELKPTSTTSLGKATCVEDEHLTEYEKERAAQIARNKQRMAELALPELAAELADIGQKEAKINHQRAEEKGAANKRARKADRQAGDAAPRRTSLRVRGIKAEGNYAGGIEEELRGGQIILKSGSYGSESAEGEDTEQRHPTGPLPFKSNFGHEETDAAFLEHLRRTAAPLGGERALSQEEPVDRHSAAKLQLQEQHVAKVTRNGTTYLEFRPSVDQLMLAAGDKDGNVSLWDVDYSKLEGASEDFDGVITFPGVHREYISSLRWAGPSNLITAAYDGSIRLLDINREASSCFVDLTAGLQEGLEISAMDVQTDLQGSSSNSGCCSVAYVADKDGDLHVVDLRAGTAVHGKPLDLHNRKINTLHLEPTGAPLLLSASTDSSVKVWDVRKLAAAGNGRVQAVASMHHTQSCQAAHWAPDGSKRIVSSSFDNTLKVWNPSGLSLPTTSVDANHTTQGANKNKKDGGAGKRLWQGTISKFFGPAASRAAGGPSSSPSAANTRKRGAAGSGSHVASKPGQAGAPAAATASADGRGGLPQGEVKGSWSQALSIKHNNNTGRWVTPFKAIWGAASDIIIVGNMNRGVDVFDALSGTQLAVLCRTEAMTAIPSRIAVHPTRHVLAASTASGRVHMWR</sequence>
<proteinExistence type="inferred from homology"/>
<evidence type="ECO:0000256" key="1">
    <source>
        <dbReference type="ARBA" id="ARBA00005434"/>
    </source>
</evidence>
<feature type="compositionally biased region" description="Basic and acidic residues" evidence="7">
    <location>
        <begin position="104"/>
        <end position="115"/>
    </location>
</feature>
<keyword evidence="3" id="KW-0677">Repeat</keyword>
<dbReference type="SMART" id="SM00320">
    <property type="entry name" value="WD40"/>
    <property type="match status" value="5"/>
</dbReference>
<dbReference type="InterPro" id="IPR036322">
    <property type="entry name" value="WD40_repeat_dom_sf"/>
</dbReference>
<keyword evidence="5" id="KW-0238">DNA-binding</keyword>
<dbReference type="SUPFAM" id="SSF50978">
    <property type="entry name" value="WD40 repeat-like"/>
    <property type="match status" value="1"/>
</dbReference>
<dbReference type="GO" id="GO:2000001">
    <property type="term" value="P:regulation of DNA damage checkpoint"/>
    <property type="evidence" value="ECO:0007669"/>
    <property type="project" value="TreeGrafter"/>
</dbReference>
<comment type="similarity">
    <text evidence="1">Belongs to the WD repeat DDB2/WDR76 family.</text>
</comment>
<feature type="region of interest" description="Disordered" evidence="7">
    <location>
        <begin position="166"/>
        <end position="193"/>
    </location>
</feature>
<reference evidence="8" key="1">
    <citation type="submission" date="2021-01" db="EMBL/GenBank/DDBJ databases">
        <authorList>
            <person name="Corre E."/>
            <person name="Pelletier E."/>
            <person name="Niang G."/>
            <person name="Scheremetjew M."/>
            <person name="Finn R."/>
            <person name="Kale V."/>
            <person name="Holt S."/>
            <person name="Cochrane G."/>
            <person name="Meng A."/>
            <person name="Brown T."/>
            <person name="Cohen L."/>
        </authorList>
    </citation>
    <scope>NUCLEOTIDE SEQUENCE</scope>
    <source>
        <strain evidence="8">CCMP1320</strain>
    </source>
</reference>
<dbReference type="PRINTS" id="PR00320">
    <property type="entry name" value="GPROTEINBRPT"/>
</dbReference>
<dbReference type="InterPro" id="IPR020472">
    <property type="entry name" value="WD40_PAC1"/>
</dbReference>
<dbReference type="EMBL" id="HBIP01037650">
    <property type="protein sequence ID" value="CAE0507628.1"/>
    <property type="molecule type" value="Transcribed_RNA"/>
</dbReference>
<dbReference type="Pfam" id="PF00400">
    <property type="entry name" value="WD40"/>
    <property type="match status" value="2"/>
</dbReference>
<dbReference type="PROSITE" id="PS50082">
    <property type="entry name" value="WD_REPEATS_2"/>
    <property type="match status" value="2"/>
</dbReference>
<evidence type="ECO:0000256" key="3">
    <source>
        <dbReference type="ARBA" id="ARBA00022737"/>
    </source>
</evidence>
<gene>
    <name evidence="8" type="ORF">DTER00134_LOCUS22705</name>
</gene>
<keyword evidence="2 6" id="KW-0853">WD repeat</keyword>
<dbReference type="Gene3D" id="2.130.10.10">
    <property type="entry name" value="YVTN repeat-like/Quinoprotein amine dehydrogenase"/>
    <property type="match status" value="2"/>
</dbReference>
<dbReference type="GO" id="GO:0005634">
    <property type="term" value="C:nucleus"/>
    <property type="evidence" value="ECO:0007669"/>
    <property type="project" value="TreeGrafter"/>
</dbReference>
<dbReference type="GO" id="GO:0003677">
    <property type="term" value="F:DNA binding"/>
    <property type="evidence" value="ECO:0007669"/>
    <property type="project" value="UniProtKB-KW"/>
</dbReference>
<dbReference type="PROSITE" id="PS00678">
    <property type="entry name" value="WD_REPEATS_1"/>
    <property type="match status" value="1"/>
</dbReference>